<dbReference type="EMBL" id="PQWO01000013">
    <property type="protein sequence ID" value="PZD71960.1"/>
    <property type="molecule type" value="Genomic_DNA"/>
</dbReference>
<evidence type="ECO:0000313" key="4">
    <source>
        <dbReference type="EMBL" id="PZD71960.1"/>
    </source>
</evidence>
<keyword evidence="5" id="KW-1185">Reference proteome</keyword>
<dbReference type="AlphaFoldDB" id="A0A2W1JDI2"/>
<dbReference type="Gene3D" id="1.10.357.40">
    <property type="entry name" value="YbiA-like"/>
    <property type="match status" value="1"/>
</dbReference>
<evidence type="ECO:0000313" key="5">
    <source>
        <dbReference type="Proteomes" id="UP000248857"/>
    </source>
</evidence>
<dbReference type="Pfam" id="PF08719">
    <property type="entry name" value="NADAR"/>
    <property type="match status" value="1"/>
</dbReference>
<evidence type="ECO:0000256" key="2">
    <source>
        <dbReference type="ARBA" id="ARBA00000751"/>
    </source>
</evidence>
<dbReference type="Proteomes" id="UP000248857">
    <property type="component" value="Unassembled WGS sequence"/>
</dbReference>
<evidence type="ECO:0000256" key="1">
    <source>
        <dbReference type="ARBA" id="ARBA00000022"/>
    </source>
</evidence>
<comment type="catalytic activity">
    <reaction evidence="1">
        <text>5-amino-6-(5-phospho-D-ribosylamino)uracil + H2O = 5,6-diaminouracil + D-ribose 5-phosphate</text>
        <dbReference type="Rhea" id="RHEA:55020"/>
        <dbReference type="ChEBI" id="CHEBI:15377"/>
        <dbReference type="ChEBI" id="CHEBI:46252"/>
        <dbReference type="ChEBI" id="CHEBI:58453"/>
        <dbReference type="ChEBI" id="CHEBI:78346"/>
    </reaction>
</comment>
<dbReference type="NCBIfam" id="TIGR02464">
    <property type="entry name" value="ribofla_fusion"/>
    <property type="match status" value="1"/>
</dbReference>
<dbReference type="SUPFAM" id="SSF143990">
    <property type="entry name" value="YbiA-like"/>
    <property type="match status" value="1"/>
</dbReference>
<comment type="catalytic activity">
    <reaction evidence="2">
        <text>2,5-diamino-6-hydroxy-4-(5-phosphoribosylamino)-pyrimidine + H2O = 2,5,6-triamino-4-hydroxypyrimidine + D-ribose 5-phosphate</text>
        <dbReference type="Rhea" id="RHEA:23436"/>
        <dbReference type="ChEBI" id="CHEBI:15377"/>
        <dbReference type="ChEBI" id="CHEBI:58614"/>
        <dbReference type="ChEBI" id="CHEBI:78346"/>
        <dbReference type="ChEBI" id="CHEBI:137796"/>
    </reaction>
</comment>
<proteinExistence type="predicted"/>
<sequence>MLQSEILGDYSNAGIIEDGLKLAGERMTIFFYKVTDPYGCFSNFSLHSVHLQGHDWPTSEHFYQAQKYRDVDQALCDRIRQTPTPEEAAALGRGSQVPLRPDWEKIKPKIMYEVVREKFSTHADIRAILLATGEELIVEDSPRDAYWGCGLDGTGQNQLGKVLMQVRQELRAKTAT</sequence>
<dbReference type="EC" id="3.2.2.-" evidence="4"/>
<dbReference type="InterPro" id="IPR037238">
    <property type="entry name" value="YbiA-like_sf"/>
</dbReference>
<keyword evidence="4" id="KW-0326">Glycosidase</keyword>
<accession>A0A2W1JDI2</accession>
<keyword evidence="4" id="KW-0378">Hydrolase</keyword>
<protein>
    <submittedName>
        <fullName evidence="4">N-glycosidase</fullName>
        <ecNumber evidence="4">3.2.2.-</ecNumber>
    </submittedName>
</protein>
<dbReference type="InterPro" id="IPR012816">
    <property type="entry name" value="NADAR"/>
</dbReference>
<reference evidence="4 5" key="1">
    <citation type="journal article" date="2018" name="Sci. Rep.">
        <title>A novel species of the marine cyanobacterium Acaryochloris with a unique pigment content and lifestyle.</title>
        <authorList>
            <person name="Partensky F."/>
            <person name="Six C."/>
            <person name="Ratin M."/>
            <person name="Garczarek L."/>
            <person name="Vaulot D."/>
            <person name="Probert I."/>
            <person name="Calteau A."/>
            <person name="Gourvil P."/>
            <person name="Marie D."/>
            <person name="Grebert T."/>
            <person name="Bouchier C."/>
            <person name="Le Panse S."/>
            <person name="Gachenot M."/>
            <person name="Rodriguez F."/>
            <person name="Garrido J.L."/>
        </authorList>
    </citation>
    <scope>NUCLEOTIDE SEQUENCE [LARGE SCALE GENOMIC DNA]</scope>
    <source>
        <strain evidence="4 5">RCC1774</strain>
    </source>
</reference>
<name>A0A2W1JDI2_9CYAN</name>
<evidence type="ECO:0000259" key="3">
    <source>
        <dbReference type="Pfam" id="PF08719"/>
    </source>
</evidence>
<gene>
    <name evidence="4" type="ORF">C1752_04301</name>
</gene>
<dbReference type="CDD" id="cd15457">
    <property type="entry name" value="NADAR"/>
    <property type="match status" value="1"/>
</dbReference>
<feature type="domain" description="NADAR" evidence="3">
    <location>
        <begin position="30"/>
        <end position="171"/>
    </location>
</feature>
<organism evidence="4 5">
    <name type="scientific">Acaryochloris thomasi RCC1774</name>
    <dbReference type="NCBI Taxonomy" id="1764569"/>
    <lineage>
        <taxon>Bacteria</taxon>
        <taxon>Bacillati</taxon>
        <taxon>Cyanobacteriota</taxon>
        <taxon>Cyanophyceae</taxon>
        <taxon>Acaryochloridales</taxon>
        <taxon>Acaryochloridaceae</taxon>
        <taxon>Acaryochloris</taxon>
        <taxon>Acaryochloris thomasi</taxon>
    </lineage>
</organism>
<comment type="caution">
    <text evidence="4">The sequence shown here is derived from an EMBL/GenBank/DDBJ whole genome shotgun (WGS) entry which is preliminary data.</text>
</comment>
<dbReference type="GO" id="GO:0016798">
    <property type="term" value="F:hydrolase activity, acting on glycosyl bonds"/>
    <property type="evidence" value="ECO:0007669"/>
    <property type="project" value="UniProtKB-KW"/>
</dbReference>